<evidence type="ECO:0000313" key="4">
    <source>
        <dbReference type="Proteomes" id="UP000688947"/>
    </source>
</evidence>
<organism evidence="3 4">
    <name type="scientific">Phytophthora cactorum</name>
    <dbReference type="NCBI Taxonomy" id="29920"/>
    <lineage>
        <taxon>Eukaryota</taxon>
        <taxon>Sar</taxon>
        <taxon>Stramenopiles</taxon>
        <taxon>Oomycota</taxon>
        <taxon>Peronosporomycetes</taxon>
        <taxon>Peronosporales</taxon>
        <taxon>Peronosporaceae</taxon>
        <taxon>Phytophthora</taxon>
    </lineage>
</organism>
<comment type="caution">
    <text evidence="3">The sequence shown here is derived from an EMBL/GenBank/DDBJ whole genome shotgun (WGS) entry which is preliminary data.</text>
</comment>
<feature type="compositionally biased region" description="Gly residues" evidence="1">
    <location>
        <begin position="103"/>
        <end position="113"/>
    </location>
</feature>
<dbReference type="OrthoDB" id="167139at2759"/>
<evidence type="ECO:0000256" key="1">
    <source>
        <dbReference type="SAM" id="MobiDB-lite"/>
    </source>
</evidence>
<gene>
    <name evidence="3" type="ORF">JG687_00014006</name>
</gene>
<name>A0A8T1TZW8_9STRA</name>
<protein>
    <recommendedName>
        <fullName evidence="2">Transposase IS30-like HTH domain-containing protein</fullName>
    </recommendedName>
</protein>
<evidence type="ECO:0000313" key="3">
    <source>
        <dbReference type="EMBL" id="KAG6950828.1"/>
    </source>
</evidence>
<dbReference type="Pfam" id="PF13936">
    <property type="entry name" value="HTH_38"/>
    <property type="match status" value="1"/>
</dbReference>
<dbReference type="EMBL" id="JAENGZ010001083">
    <property type="protein sequence ID" value="KAG6950828.1"/>
    <property type="molecule type" value="Genomic_DNA"/>
</dbReference>
<feature type="region of interest" description="Disordered" evidence="1">
    <location>
        <begin position="75"/>
        <end position="113"/>
    </location>
</feature>
<feature type="domain" description="Transposase IS30-like HTH" evidence="2">
    <location>
        <begin position="7"/>
        <end position="35"/>
    </location>
</feature>
<reference evidence="3" key="1">
    <citation type="submission" date="2021-01" db="EMBL/GenBank/DDBJ databases">
        <title>Phytophthora aleatoria, a newly-described species from Pinus radiata is distinct from Phytophthora cactorum isolates based on comparative genomics.</title>
        <authorList>
            <person name="Mcdougal R."/>
            <person name="Panda P."/>
            <person name="Williams N."/>
            <person name="Studholme D.J."/>
        </authorList>
    </citation>
    <scope>NUCLEOTIDE SEQUENCE</scope>
    <source>
        <strain evidence="3">NZFS 3830</strain>
    </source>
</reference>
<dbReference type="InterPro" id="IPR025246">
    <property type="entry name" value="IS30-like_HTH"/>
</dbReference>
<dbReference type="AlphaFoldDB" id="A0A8T1TZW8"/>
<feature type="region of interest" description="Disordered" evidence="1">
    <location>
        <begin position="39"/>
        <end position="59"/>
    </location>
</feature>
<sequence length="113" mass="11894">MGHGPLITNEERGRIKGLHKAGLGVRAIARRVERPSTAVGNAINARSSGGKKMGRPPSLTDRQVRQIVRAAATGDYSAAELARPEAPSAPLQEPPKRGRVANGLGGLWDQGQV</sequence>
<proteinExistence type="predicted"/>
<accession>A0A8T1TZW8</accession>
<evidence type="ECO:0000259" key="2">
    <source>
        <dbReference type="Pfam" id="PF13936"/>
    </source>
</evidence>
<dbReference type="Proteomes" id="UP000688947">
    <property type="component" value="Unassembled WGS sequence"/>
</dbReference>